<dbReference type="Proteomes" id="UP000319353">
    <property type="component" value="Unassembled WGS sequence"/>
</dbReference>
<evidence type="ECO:0000313" key="9">
    <source>
        <dbReference type="EMBL" id="TMJ04355.1"/>
    </source>
</evidence>
<evidence type="ECO:0000256" key="3">
    <source>
        <dbReference type="ARBA" id="ARBA00022475"/>
    </source>
</evidence>
<gene>
    <name evidence="9" type="ORF">E6H01_04290</name>
</gene>
<dbReference type="AlphaFoldDB" id="A0A537L8K5"/>
<feature type="domain" description="VTT" evidence="8">
    <location>
        <begin position="29"/>
        <end position="154"/>
    </location>
</feature>
<evidence type="ECO:0000256" key="7">
    <source>
        <dbReference type="SAM" id="Phobius"/>
    </source>
</evidence>
<feature type="transmembrane region" description="Helical" evidence="7">
    <location>
        <begin position="7"/>
        <end position="29"/>
    </location>
</feature>
<evidence type="ECO:0000256" key="5">
    <source>
        <dbReference type="ARBA" id="ARBA00022989"/>
    </source>
</evidence>
<evidence type="ECO:0000259" key="8">
    <source>
        <dbReference type="Pfam" id="PF09335"/>
    </source>
</evidence>
<organism evidence="9 10">
    <name type="scientific">Candidatus Segetimicrobium genomatis</name>
    <dbReference type="NCBI Taxonomy" id="2569760"/>
    <lineage>
        <taxon>Bacteria</taxon>
        <taxon>Bacillati</taxon>
        <taxon>Candidatus Sysuimicrobiota</taxon>
        <taxon>Candidatus Sysuimicrobiia</taxon>
        <taxon>Candidatus Sysuimicrobiales</taxon>
        <taxon>Candidatus Segetimicrobiaceae</taxon>
        <taxon>Candidatus Segetimicrobium</taxon>
    </lineage>
</organism>
<accession>A0A537L8K5</accession>
<dbReference type="Pfam" id="PF09335">
    <property type="entry name" value="VTT_dom"/>
    <property type="match status" value="1"/>
</dbReference>
<dbReference type="InterPro" id="IPR051311">
    <property type="entry name" value="DedA_domain"/>
</dbReference>
<feature type="transmembrane region" description="Helical" evidence="7">
    <location>
        <begin position="49"/>
        <end position="71"/>
    </location>
</feature>
<evidence type="ECO:0000256" key="6">
    <source>
        <dbReference type="ARBA" id="ARBA00023136"/>
    </source>
</evidence>
<sequence length="215" mass="22810">MPDINQLIADWGNAGIFLVVILGNIGLPVPEETVLAGAGYLVWSGRLQLIPVLIVSIVSAVAGDNFGYWLGRRYGRAAVERYARWLLTPARVVVAESFISRYGALAVCIARFVGGFRFLAGPLAGAAGLPFRSFLRGNLLGAVLFVPYAVGIGYAIGYGLGPYMARVPHALGGIGHVMLPLAIIVVVVLVAWRAIIRIVRLGVMRASGTRGVTTP</sequence>
<feature type="transmembrane region" description="Helical" evidence="7">
    <location>
        <begin position="173"/>
        <end position="195"/>
    </location>
</feature>
<evidence type="ECO:0000256" key="4">
    <source>
        <dbReference type="ARBA" id="ARBA00022692"/>
    </source>
</evidence>
<comment type="subcellular location">
    <subcellularLocation>
        <location evidence="1">Cell membrane</location>
        <topology evidence="1">Multi-pass membrane protein</topology>
    </subcellularLocation>
</comment>
<feature type="transmembrane region" description="Helical" evidence="7">
    <location>
        <begin position="139"/>
        <end position="161"/>
    </location>
</feature>
<comment type="caution">
    <text evidence="9">The sequence shown here is derived from an EMBL/GenBank/DDBJ whole genome shotgun (WGS) entry which is preliminary data.</text>
</comment>
<reference evidence="9 10" key="1">
    <citation type="journal article" date="2019" name="Nat. Microbiol.">
        <title>Mediterranean grassland soil C-N compound turnover is dependent on rainfall and depth, and is mediated by genomically divergent microorganisms.</title>
        <authorList>
            <person name="Diamond S."/>
            <person name="Andeer P.F."/>
            <person name="Li Z."/>
            <person name="Crits-Christoph A."/>
            <person name="Burstein D."/>
            <person name="Anantharaman K."/>
            <person name="Lane K.R."/>
            <person name="Thomas B.C."/>
            <person name="Pan C."/>
            <person name="Northen T.R."/>
            <person name="Banfield J.F."/>
        </authorList>
    </citation>
    <scope>NUCLEOTIDE SEQUENCE [LARGE SCALE GENOMIC DNA]</scope>
    <source>
        <strain evidence="9">NP_4</strain>
    </source>
</reference>
<keyword evidence="3" id="KW-1003">Cell membrane</keyword>
<keyword evidence="5 7" id="KW-1133">Transmembrane helix</keyword>
<comment type="similarity">
    <text evidence="2">Belongs to the DedA family.</text>
</comment>
<dbReference type="PANTHER" id="PTHR42709">
    <property type="entry name" value="ALKALINE PHOSPHATASE LIKE PROTEIN"/>
    <property type="match status" value="1"/>
</dbReference>
<keyword evidence="4 7" id="KW-0812">Transmembrane</keyword>
<evidence type="ECO:0000256" key="1">
    <source>
        <dbReference type="ARBA" id="ARBA00004651"/>
    </source>
</evidence>
<keyword evidence="6 7" id="KW-0472">Membrane</keyword>
<protein>
    <submittedName>
        <fullName evidence="9">DedA family protein</fullName>
    </submittedName>
</protein>
<proteinExistence type="inferred from homology"/>
<dbReference type="GO" id="GO:0005886">
    <property type="term" value="C:plasma membrane"/>
    <property type="evidence" value="ECO:0007669"/>
    <property type="project" value="UniProtKB-SubCell"/>
</dbReference>
<evidence type="ECO:0000313" key="10">
    <source>
        <dbReference type="Proteomes" id="UP000319353"/>
    </source>
</evidence>
<dbReference type="InterPro" id="IPR032816">
    <property type="entry name" value="VTT_dom"/>
</dbReference>
<evidence type="ECO:0000256" key="2">
    <source>
        <dbReference type="ARBA" id="ARBA00010792"/>
    </source>
</evidence>
<name>A0A537L8K5_9BACT</name>
<dbReference type="PANTHER" id="PTHR42709:SF6">
    <property type="entry name" value="UNDECAPRENYL PHOSPHATE TRANSPORTER A"/>
    <property type="match status" value="1"/>
</dbReference>
<dbReference type="EMBL" id="VBAL01000045">
    <property type="protein sequence ID" value="TMJ04355.1"/>
    <property type="molecule type" value="Genomic_DNA"/>
</dbReference>